<feature type="region of interest" description="Disordered" evidence="1">
    <location>
        <begin position="211"/>
        <end position="261"/>
    </location>
</feature>
<evidence type="ECO:0000256" key="1">
    <source>
        <dbReference type="SAM" id="MobiDB-lite"/>
    </source>
</evidence>
<dbReference type="Proteomes" id="UP000664169">
    <property type="component" value="Unassembled WGS sequence"/>
</dbReference>
<evidence type="ECO:0000313" key="3">
    <source>
        <dbReference type="Proteomes" id="UP000664169"/>
    </source>
</evidence>
<comment type="caution">
    <text evidence="2">The sequence shown here is derived from an EMBL/GenBank/DDBJ whole genome shotgun (WGS) entry which is preliminary data.</text>
</comment>
<evidence type="ECO:0000313" key="2">
    <source>
        <dbReference type="EMBL" id="CAF9903862.1"/>
    </source>
</evidence>
<accession>A0A8H3HVA2</accession>
<dbReference type="EMBL" id="CAJPDQ010000001">
    <property type="protein sequence ID" value="CAF9903862.1"/>
    <property type="molecule type" value="Genomic_DNA"/>
</dbReference>
<sequence length="421" mass="46934">MANLQNEQERLLGAATGAPDLMLTSEENDPADPEITINLTIDERGPLPGYWPCLIIDLHRDCCWNFLTKEEQRDVFAAMKAQKEQDGAAFARAILKPKALKMTALINTVSEECYDHTAKFLYYMKTLDAENKGRTFDHPFQHNLNYILYVVPGVKVHNISGNTFQETRVAADETGFVGQFGQLPHQHSTPQQAKSSSVPPLALDTIEQDTVAREDLETEEGEATASKKKRKRRNRRRKAKMSVVGGVPGEEGANGSNVPAVVTRDQAPDDMEQEEDVAINNNSNSNNEIPAEDNNNNNTNISTISSCGATLNDSIPRPRSIPCRQRYNEWSSAAIDQHVDFFTFPIDSNFAHTFIDGPEDRKDKRTLFNHVADEILEKHLVIMNAEHPFESSMAAPGPALGVMGYGNPDYGMYPELDAWLK</sequence>
<organism evidence="2 3">
    <name type="scientific">Gomphillus americanus</name>
    <dbReference type="NCBI Taxonomy" id="1940652"/>
    <lineage>
        <taxon>Eukaryota</taxon>
        <taxon>Fungi</taxon>
        <taxon>Dikarya</taxon>
        <taxon>Ascomycota</taxon>
        <taxon>Pezizomycotina</taxon>
        <taxon>Lecanoromycetes</taxon>
        <taxon>OSLEUM clade</taxon>
        <taxon>Ostropomycetidae</taxon>
        <taxon>Ostropales</taxon>
        <taxon>Graphidaceae</taxon>
        <taxon>Gomphilloideae</taxon>
        <taxon>Gomphillus</taxon>
    </lineage>
</organism>
<feature type="compositionally biased region" description="Basic residues" evidence="1">
    <location>
        <begin position="226"/>
        <end position="240"/>
    </location>
</feature>
<keyword evidence="3" id="KW-1185">Reference proteome</keyword>
<dbReference type="AlphaFoldDB" id="A0A8H3HVA2"/>
<name>A0A8H3HVA2_9LECA</name>
<reference evidence="2" key="1">
    <citation type="submission" date="2021-03" db="EMBL/GenBank/DDBJ databases">
        <authorList>
            <person name="Tagirdzhanova G."/>
        </authorList>
    </citation>
    <scope>NUCLEOTIDE SEQUENCE</scope>
</reference>
<gene>
    <name evidence="2" type="ORF">GOMPHAMPRED_000585</name>
</gene>
<proteinExistence type="predicted"/>
<protein>
    <submittedName>
        <fullName evidence="2">Uncharacterized protein</fullName>
    </submittedName>
</protein>